<protein>
    <recommendedName>
        <fullName evidence="3">PIH1 N-terminal domain-containing protein</fullName>
    </recommendedName>
</protein>
<feature type="region of interest" description="Disordered" evidence="2">
    <location>
        <begin position="14"/>
        <end position="36"/>
    </location>
</feature>
<evidence type="ECO:0000313" key="4">
    <source>
        <dbReference type="EMBL" id="CAI2367975.1"/>
    </source>
</evidence>
<gene>
    <name evidence="4" type="ORF">ECRASSUSDP1_LOCUS9264</name>
</gene>
<feature type="domain" description="PIH1 N-terminal" evidence="3">
    <location>
        <begin position="166"/>
        <end position="270"/>
    </location>
</feature>
<evidence type="ECO:0000256" key="2">
    <source>
        <dbReference type="SAM" id="MobiDB-lite"/>
    </source>
</evidence>
<dbReference type="EMBL" id="CAMPGE010009101">
    <property type="protein sequence ID" value="CAI2367975.1"/>
    <property type="molecule type" value="Genomic_DNA"/>
</dbReference>
<dbReference type="PANTHER" id="PTHR22997">
    <property type="entry name" value="PIH1 DOMAIN-CONTAINING PROTEIN 1"/>
    <property type="match status" value="1"/>
</dbReference>
<dbReference type="Pfam" id="PF08190">
    <property type="entry name" value="PIH1"/>
    <property type="match status" value="1"/>
</dbReference>
<accession>A0AAD1XBB1</accession>
<dbReference type="PANTHER" id="PTHR22997:SF10">
    <property type="entry name" value="CHROMOSOME UNDETERMINED SCAFFOLD_56, WHOLE GENOME SHOTGUN SEQUENCE"/>
    <property type="match status" value="1"/>
</dbReference>
<dbReference type="Proteomes" id="UP001295684">
    <property type="component" value="Unassembled WGS sequence"/>
</dbReference>
<proteinExistence type="inferred from homology"/>
<organism evidence="4 5">
    <name type="scientific">Euplotes crassus</name>
    <dbReference type="NCBI Taxonomy" id="5936"/>
    <lineage>
        <taxon>Eukaryota</taxon>
        <taxon>Sar</taxon>
        <taxon>Alveolata</taxon>
        <taxon>Ciliophora</taxon>
        <taxon>Intramacronucleata</taxon>
        <taxon>Spirotrichea</taxon>
        <taxon>Hypotrichia</taxon>
        <taxon>Euplotida</taxon>
        <taxon>Euplotidae</taxon>
        <taxon>Moneuplotes</taxon>
    </lineage>
</organism>
<dbReference type="InterPro" id="IPR050734">
    <property type="entry name" value="PIH1/Kintoun_subfamily"/>
</dbReference>
<dbReference type="InterPro" id="IPR012981">
    <property type="entry name" value="PIH1_N"/>
</dbReference>
<keyword evidence="5" id="KW-1185">Reference proteome</keyword>
<comment type="similarity">
    <text evidence="1">Belongs to the PIH1 family.</text>
</comment>
<sequence>MDFFKNLSNGFVGQAASQPGAAKTEETSSTDANLMEGHDMGKMMSMFQEAMSSDPKMKQKADSIWKFLDDLYKNNPKEYRQFVNKHISEGKEEIKKEEEEEIKTKGIQSEPLICVKIRLFELKTGHKKAEQNTKMDIKLFEFDSSEEIKKDGESSTGEKHLASPCIYINICHSSKVKSPLNKDRTYADVKDDKTWAIIPVSYGKESETDDFIIYDAHINSGIVEKCKQDKKILNSILVVILRRFEQLMINKYRIDIHSTHILGKAKYKGSDVNKTKPDLHLLMPDCDPDQHKEYVETFKKYQKKDIEMPSFAPKEEKEENLSAEDLLKKLNLSSQAPSTSSKPKVVEVVKPSYLIPSSVAQTNEKEPKKTGTTVIKSIDDYNNSKSSSKLIPSSEATFGISHKKGNIRIVLGIPEEENLASIDLQVNATSFVMESDKYYCRRELCDLHDLRKIVKVYTESGENGPKTVFSKKKGTLSVYLTEK</sequence>
<reference evidence="4" key="1">
    <citation type="submission" date="2023-07" db="EMBL/GenBank/DDBJ databases">
        <authorList>
            <consortium name="AG Swart"/>
            <person name="Singh M."/>
            <person name="Singh A."/>
            <person name="Seah K."/>
            <person name="Emmerich C."/>
        </authorList>
    </citation>
    <scope>NUCLEOTIDE SEQUENCE</scope>
    <source>
        <strain evidence="4">DP1</strain>
    </source>
</reference>
<comment type="caution">
    <text evidence="4">The sequence shown here is derived from an EMBL/GenBank/DDBJ whole genome shotgun (WGS) entry which is preliminary data.</text>
</comment>
<evidence type="ECO:0000256" key="1">
    <source>
        <dbReference type="ARBA" id="ARBA00008511"/>
    </source>
</evidence>
<name>A0AAD1XBB1_EUPCR</name>
<evidence type="ECO:0000259" key="3">
    <source>
        <dbReference type="Pfam" id="PF08190"/>
    </source>
</evidence>
<evidence type="ECO:0000313" key="5">
    <source>
        <dbReference type="Proteomes" id="UP001295684"/>
    </source>
</evidence>
<dbReference type="AlphaFoldDB" id="A0AAD1XBB1"/>
<dbReference type="GO" id="GO:0005737">
    <property type="term" value="C:cytoplasm"/>
    <property type="evidence" value="ECO:0007669"/>
    <property type="project" value="TreeGrafter"/>
</dbReference>